<evidence type="ECO:0000259" key="10">
    <source>
        <dbReference type="PROSITE" id="PS50928"/>
    </source>
</evidence>
<sequence length="224" mass="25383">MFLDWWTPIENLPALLKGALVSLELTLTVFALSLFFGTIVGFLRYNKHHKAGYRIATVYVELIRNTPMLVQIFFLYFGLPQFKIYLPALFAGILGLTINNTAYIAEIVRSGIQSIPKGQWEAANCLGLKPIHTFLDVIFPQALRNIFPSLINQFIMILFGTSLLSVLDIKDLTQVASILNSQNFRTLELFTFAIGIYYIMSVICSKILRYVNNRFFPSISNGGR</sequence>
<dbReference type="Gene3D" id="1.10.3720.10">
    <property type="entry name" value="MetI-like"/>
    <property type="match status" value="1"/>
</dbReference>
<feature type="transmembrane region" description="Helical" evidence="9">
    <location>
        <begin position="189"/>
        <end position="208"/>
    </location>
</feature>
<keyword evidence="5 9" id="KW-0812">Transmembrane</keyword>
<dbReference type="GO" id="GO:0022857">
    <property type="term" value="F:transmembrane transporter activity"/>
    <property type="evidence" value="ECO:0007669"/>
    <property type="project" value="InterPro"/>
</dbReference>
<comment type="subcellular location">
    <subcellularLocation>
        <location evidence="1 9">Cell membrane</location>
        <topology evidence="1 9">Multi-pass membrane protein</topology>
    </subcellularLocation>
</comment>
<dbReference type="NCBIfam" id="TIGR01726">
    <property type="entry name" value="HEQRo_perm_3TM"/>
    <property type="match status" value="1"/>
</dbReference>
<keyword evidence="8 9" id="KW-0472">Membrane</keyword>
<dbReference type="CDD" id="cd06261">
    <property type="entry name" value="TM_PBP2"/>
    <property type="match status" value="1"/>
</dbReference>
<feature type="transmembrane region" description="Helical" evidence="9">
    <location>
        <begin position="84"/>
        <end position="105"/>
    </location>
</feature>
<evidence type="ECO:0000256" key="6">
    <source>
        <dbReference type="ARBA" id="ARBA00022970"/>
    </source>
</evidence>
<evidence type="ECO:0000256" key="2">
    <source>
        <dbReference type="ARBA" id="ARBA00010072"/>
    </source>
</evidence>
<evidence type="ECO:0000313" key="12">
    <source>
        <dbReference type="Proteomes" id="UP000284543"/>
    </source>
</evidence>
<organism evidence="11 12">
    <name type="scientific">Enterocloster bolteae</name>
    <dbReference type="NCBI Taxonomy" id="208479"/>
    <lineage>
        <taxon>Bacteria</taxon>
        <taxon>Bacillati</taxon>
        <taxon>Bacillota</taxon>
        <taxon>Clostridia</taxon>
        <taxon>Lachnospirales</taxon>
        <taxon>Lachnospiraceae</taxon>
        <taxon>Enterocloster</taxon>
    </lineage>
</organism>
<keyword evidence="6" id="KW-0029">Amino-acid transport</keyword>
<dbReference type="GO" id="GO:0006865">
    <property type="term" value="P:amino acid transport"/>
    <property type="evidence" value="ECO:0007669"/>
    <property type="project" value="UniProtKB-KW"/>
</dbReference>
<dbReference type="InterPro" id="IPR035906">
    <property type="entry name" value="MetI-like_sf"/>
</dbReference>
<dbReference type="Proteomes" id="UP000284543">
    <property type="component" value="Unassembled WGS sequence"/>
</dbReference>
<evidence type="ECO:0000256" key="5">
    <source>
        <dbReference type="ARBA" id="ARBA00022692"/>
    </source>
</evidence>
<dbReference type="EMBL" id="QRZM01000003">
    <property type="protein sequence ID" value="RGV76951.1"/>
    <property type="molecule type" value="Genomic_DNA"/>
</dbReference>
<keyword evidence="7 9" id="KW-1133">Transmembrane helix</keyword>
<comment type="caution">
    <text evidence="11">The sequence shown here is derived from an EMBL/GenBank/DDBJ whole genome shotgun (WGS) entry which is preliminary data.</text>
</comment>
<evidence type="ECO:0000256" key="1">
    <source>
        <dbReference type="ARBA" id="ARBA00004651"/>
    </source>
</evidence>
<dbReference type="RefSeq" id="WP_002565555.1">
    <property type="nucleotide sequence ID" value="NZ_CABKUK010000010.1"/>
</dbReference>
<dbReference type="PROSITE" id="PS50928">
    <property type="entry name" value="ABC_TM1"/>
    <property type="match status" value="1"/>
</dbReference>
<evidence type="ECO:0000313" key="11">
    <source>
        <dbReference type="EMBL" id="RGV76951.1"/>
    </source>
</evidence>
<evidence type="ECO:0000256" key="4">
    <source>
        <dbReference type="ARBA" id="ARBA00022475"/>
    </source>
</evidence>
<dbReference type="GO" id="GO:0043190">
    <property type="term" value="C:ATP-binding cassette (ABC) transporter complex"/>
    <property type="evidence" value="ECO:0007669"/>
    <property type="project" value="InterPro"/>
</dbReference>
<gene>
    <name evidence="11" type="ORF">DWW02_10455</name>
</gene>
<dbReference type="InterPro" id="IPR000515">
    <property type="entry name" value="MetI-like"/>
</dbReference>
<comment type="similarity">
    <text evidence="2">Belongs to the binding-protein-dependent transport system permease family. HisMQ subfamily.</text>
</comment>
<reference evidence="11 12" key="1">
    <citation type="submission" date="2018-08" db="EMBL/GenBank/DDBJ databases">
        <title>A genome reference for cultivated species of the human gut microbiota.</title>
        <authorList>
            <person name="Zou Y."/>
            <person name="Xue W."/>
            <person name="Luo G."/>
        </authorList>
    </citation>
    <scope>NUCLEOTIDE SEQUENCE [LARGE SCALE GENOMIC DNA]</scope>
    <source>
        <strain evidence="11 12">AF14-18</strain>
    </source>
</reference>
<keyword evidence="3 9" id="KW-0813">Transport</keyword>
<evidence type="ECO:0000256" key="9">
    <source>
        <dbReference type="RuleBase" id="RU363032"/>
    </source>
</evidence>
<dbReference type="SUPFAM" id="SSF161098">
    <property type="entry name" value="MetI-like"/>
    <property type="match status" value="1"/>
</dbReference>
<feature type="domain" description="ABC transmembrane type-1" evidence="10">
    <location>
        <begin position="19"/>
        <end position="209"/>
    </location>
</feature>
<keyword evidence="4" id="KW-1003">Cell membrane</keyword>
<dbReference type="AlphaFoldDB" id="A0A412ZA49"/>
<feature type="transmembrane region" description="Helical" evidence="9">
    <location>
        <begin position="150"/>
        <end position="169"/>
    </location>
</feature>
<accession>A0A412ZA49</accession>
<name>A0A412ZA49_9FIRM</name>
<feature type="transmembrane region" description="Helical" evidence="9">
    <location>
        <begin position="55"/>
        <end position="78"/>
    </location>
</feature>
<dbReference type="PANTHER" id="PTHR30614">
    <property type="entry name" value="MEMBRANE COMPONENT OF AMINO ACID ABC TRANSPORTER"/>
    <property type="match status" value="1"/>
</dbReference>
<dbReference type="InterPro" id="IPR010065">
    <property type="entry name" value="AA_ABC_transptr_permease_3TM"/>
</dbReference>
<feature type="transmembrane region" description="Helical" evidence="9">
    <location>
        <begin position="20"/>
        <end position="43"/>
    </location>
</feature>
<evidence type="ECO:0000256" key="3">
    <source>
        <dbReference type="ARBA" id="ARBA00022448"/>
    </source>
</evidence>
<dbReference type="Pfam" id="PF00528">
    <property type="entry name" value="BPD_transp_1"/>
    <property type="match status" value="1"/>
</dbReference>
<dbReference type="KEGG" id="cbol:CGC65_25055"/>
<evidence type="ECO:0000256" key="8">
    <source>
        <dbReference type="ARBA" id="ARBA00023136"/>
    </source>
</evidence>
<dbReference type="InterPro" id="IPR043429">
    <property type="entry name" value="ArtM/GltK/GlnP/TcyL/YhdX-like"/>
</dbReference>
<dbReference type="PANTHER" id="PTHR30614:SF20">
    <property type="entry name" value="GLUTAMINE TRANSPORT SYSTEM PERMEASE PROTEIN GLNP"/>
    <property type="match status" value="1"/>
</dbReference>
<protein>
    <submittedName>
        <fullName evidence="11">Amino acid ABC transporter permease</fullName>
    </submittedName>
</protein>
<proteinExistence type="inferred from homology"/>
<evidence type="ECO:0000256" key="7">
    <source>
        <dbReference type="ARBA" id="ARBA00022989"/>
    </source>
</evidence>